<evidence type="ECO:0000256" key="7">
    <source>
        <dbReference type="ARBA" id="ARBA00022927"/>
    </source>
</evidence>
<evidence type="ECO:0000259" key="14">
    <source>
        <dbReference type="Pfam" id="PF08033"/>
    </source>
</evidence>
<keyword evidence="7" id="KW-0653">Protein transport</keyword>
<dbReference type="OrthoDB" id="49016at2759"/>
<dbReference type="GO" id="GO:0006886">
    <property type="term" value="P:intracellular protein transport"/>
    <property type="evidence" value="ECO:0007669"/>
    <property type="project" value="InterPro"/>
</dbReference>
<evidence type="ECO:0000256" key="5">
    <source>
        <dbReference type="ARBA" id="ARBA00022824"/>
    </source>
</evidence>
<dbReference type="InterPro" id="IPR036174">
    <property type="entry name" value="Znf_Sec23_Sec24_sf"/>
</dbReference>
<evidence type="ECO:0000256" key="3">
    <source>
        <dbReference type="ARBA" id="ARBA00008334"/>
    </source>
</evidence>
<keyword evidence="4" id="KW-0813">Transport</keyword>
<evidence type="ECO:0000256" key="6">
    <source>
        <dbReference type="ARBA" id="ARBA00022892"/>
    </source>
</evidence>
<accession>A0A843VTG1</accession>
<feature type="region of interest" description="Disordered" evidence="10">
    <location>
        <begin position="94"/>
        <end position="169"/>
    </location>
</feature>
<dbReference type="SUPFAM" id="SSF81995">
    <property type="entry name" value="beta-sandwich domain of Sec23/24"/>
    <property type="match status" value="1"/>
</dbReference>
<feature type="domain" description="Sec23/Sec24 trunk" evidence="12">
    <location>
        <begin position="490"/>
        <end position="735"/>
    </location>
</feature>
<dbReference type="SUPFAM" id="SSF53300">
    <property type="entry name" value="vWA-like"/>
    <property type="match status" value="1"/>
</dbReference>
<feature type="domain" description="Zinc finger Sec23/Sec24-type" evidence="11">
    <location>
        <begin position="416"/>
        <end position="453"/>
    </location>
</feature>
<dbReference type="GO" id="GO:0000149">
    <property type="term" value="F:SNARE binding"/>
    <property type="evidence" value="ECO:0007669"/>
    <property type="project" value="TreeGrafter"/>
</dbReference>
<comment type="caution">
    <text evidence="15">The sequence shown here is derived from an EMBL/GenBank/DDBJ whole genome shotgun (WGS) entry which is preliminary data.</text>
</comment>
<dbReference type="Gene3D" id="3.40.50.410">
    <property type="entry name" value="von Willebrand factor, type A domain"/>
    <property type="match status" value="1"/>
</dbReference>
<dbReference type="EMBL" id="NMUH01002526">
    <property type="protein sequence ID" value="MQM00532.1"/>
    <property type="molecule type" value="Genomic_DNA"/>
</dbReference>
<evidence type="ECO:0000313" key="15">
    <source>
        <dbReference type="EMBL" id="MQM00532.1"/>
    </source>
</evidence>
<dbReference type="CDD" id="cd01479">
    <property type="entry name" value="Sec24-like"/>
    <property type="match status" value="1"/>
</dbReference>
<dbReference type="SUPFAM" id="SSF81811">
    <property type="entry name" value="Helical domain of Sec23/24"/>
    <property type="match status" value="1"/>
</dbReference>
<dbReference type="PANTHER" id="PTHR13803">
    <property type="entry name" value="SEC24-RELATED PROTEIN"/>
    <property type="match status" value="1"/>
</dbReference>
<dbReference type="FunFam" id="3.40.50.410:FF:000020">
    <property type="entry name" value="protein transport protein Sec24D isoform X1"/>
    <property type="match status" value="1"/>
</dbReference>
<dbReference type="InterPro" id="IPR012990">
    <property type="entry name" value="Beta-sandwich_Sec23_24"/>
</dbReference>
<comment type="similarity">
    <text evidence="3">Belongs to the SEC23/SEC24 family. SEC24 subfamily.</text>
</comment>
<dbReference type="InterPro" id="IPR050550">
    <property type="entry name" value="SEC23_SEC24_subfamily"/>
</dbReference>
<dbReference type="SUPFAM" id="SSF82919">
    <property type="entry name" value="Zn-finger domain of Sec23/24"/>
    <property type="match status" value="1"/>
</dbReference>
<dbReference type="InterPro" id="IPR006900">
    <property type="entry name" value="Sec23/24_helical_dom"/>
</dbReference>
<dbReference type="Proteomes" id="UP000652761">
    <property type="component" value="Unassembled WGS sequence"/>
</dbReference>
<dbReference type="Pfam" id="PF04815">
    <property type="entry name" value="Sec23_helical"/>
    <property type="match status" value="1"/>
</dbReference>
<dbReference type="GO" id="GO:0000139">
    <property type="term" value="C:Golgi membrane"/>
    <property type="evidence" value="ECO:0007669"/>
    <property type="project" value="UniProtKB-SubCell"/>
</dbReference>
<evidence type="ECO:0000256" key="4">
    <source>
        <dbReference type="ARBA" id="ARBA00022448"/>
    </source>
</evidence>
<dbReference type="PANTHER" id="PTHR13803:SF39">
    <property type="entry name" value="SECRETORY 24AB, ISOFORM A"/>
    <property type="match status" value="1"/>
</dbReference>
<feature type="compositionally biased region" description="Polar residues" evidence="10">
    <location>
        <begin position="95"/>
        <end position="110"/>
    </location>
</feature>
<dbReference type="Pfam" id="PF04811">
    <property type="entry name" value="Sec23_trunk"/>
    <property type="match status" value="1"/>
</dbReference>
<reference evidence="15" key="1">
    <citation type="submission" date="2017-07" db="EMBL/GenBank/DDBJ databases">
        <title>Taro Niue Genome Assembly and Annotation.</title>
        <authorList>
            <person name="Atibalentja N."/>
            <person name="Keating K."/>
            <person name="Fields C.J."/>
        </authorList>
    </citation>
    <scope>NUCLEOTIDE SEQUENCE</scope>
    <source>
        <strain evidence="15">Niue_2</strain>
        <tissue evidence="15">Leaf</tissue>
    </source>
</reference>
<feature type="domain" description="Sec23/Sec24 beta-sandwich" evidence="14">
    <location>
        <begin position="741"/>
        <end position="825"/>
    </location>
</feature>
<dbReference type="GO" id="GO:0030127">
    <property type="term" value="C:COPII vesicle coat"/>
    <property type="evidence" value="ECO:0007669"/>
    <property type="project" value="InterPro"/>
</dbReference>
<name>A0A843VTG1_COLES</name>
<dbReference type="GO" id="GO:0070971">
    <property type="term" value="C:endoplasmic reticulum exit site"/>
    <property type="evidence" value="ECO:0007669"/>
    <property type="project" value="TreeGrafter"/>
</dbReference>
<gene>
    <name evidence="15" type="ORF">Taro_033264</name>
</gene>
<protein>
    <recommendedName>
        <fullName evidence="17">Sec24-like protein</fullName>
    </recommendedName>
</protein>
<keyword evidence="16" id="KW-1185">Reference proteome</keyword>
<keyword evidence="6" id="KW-0931">ER-Golgi transport</keyword>
<proteinExistence type="inferred from homology"/>
<dbReference type="InterPro" id="IPR036175">
    <property type="entry name" value="Sec23/24_helical_dom_sf"/>
</dbReference>
<dbReference type="SUPFAM" id="SSF82754">
    <property type="entry name" value="C-terminal, gelsolin-like domain of Sec23/24"/>
    <property type="match status" value="1"/>
</dbReference>
<comment type="subcellular location">
    <subcellularLocation>
        <location evidence="2">Endoplasmic reticulum membrane</location>
    </subcellularLocation>
    <subcellularLocation>
        <location evidence="1">Golgi apparatus membrane</location>
    </subcellularLocation>
</comment>
<evidence type="ECO:0008006" key="17">
    <source>
        <dbReference type="Google" id="ProtNLM"/>
    </source>
</evidence>
<dbReference type="AlphaFoldDB" id="A0A843VTG1"/>
<dbReference type="GO" id="GO:0008270">
    <property type="term" value="F:zinc ion binding"/>
    <property type="evidence" value="ECO:0007669"/>
    <property type="project" value="InterPro"/>
</dbReference>
<evidence type="ECO:0000313" key="16">
    <source>
        <dbReference type="Proteomes" id="UP000652761"/>
    </source>
</evidence>
<organism evidence="15 16">
    <name type="scientific">Colocasia esculenta</name>
    <name type="common">Wild taro</name>
    <name type="synonym">Arum esculentum</name>
    <dbReference type="NCBI Taxonomy" id="4460"/>
    <lineage>
        <taxon>Eukaryota</taxon>
        <taxon>Viridiplantae</taxon>
        <taxon>Streptophyta</taxon>
        <taxon>Embryophyta</taxon>
        <taxon>Tracheophyta</taxon>
        <taxon>Spermatophyta</taxon>
        <taxon>Magnoliopsida</taxon>
        <taxon>Liliopsida</taxon>
        <taxon>Araceae</taxon>
        <taxon>Aroideae</taxon>
        <taxon>Colocasieae</taxon>
        <taxon>Colocasia</taxon>
    </lineage>
</organism>
<evidence type="ECO:0000256" key="10">
    <source>
        <dbReference type="SAM" id="MobiDB-lite"/>
    </source>
</evidence>
<dbReference type="InterPro" id="IPR006896">
    <property type="entry name" value="Sec23/24_trunk_dom"/>
</dbReference>
<dbReference type="Gene3D" id="2.30.30.380">
    <property type="entry name" value="Zn-finger domain of Sec23/24"/>
    <property type="match status" value="1"/>
</dbReference>
<dbReference type="InterPro" id="IPR029006">
    <property type="entry name" value="ADF-H/Gelsolin-like_dom_sf"/>
</dbReference>
<feature type="non-terminal residue" evidence="15">
    <location>
        <position position="1097"/>
    </location>
</feature>
<dbReference type="Gene3D" id="1.20.120.730">
    <property type="entry name" value="Sec23/Sec24 helical domain"/>
    <property type="match status" value="1"/>
</dbReference>
<dbReference type="InterPro" id="IPR036180">
    <property type="entry name" value="Gelsolin-like_dom_sf"/>
</dbReference>
<evidence type="ECO:0000256" key="8">
    <source>
        <dbReference type="ARBA" id="ARBA00023034"/>
    </source>
</evidence>
<keyword evidence="9" id="KW-0472">Membrane</keyword>
<dbReference type="GO" id="GO:0005789">
    <property type="term" value="C:endoplasmic reticulum membrane"/>
    <property type="evidence" value="ECO:0007669"/>
    <property type="project" value="UniProtKB-SubCell"/>
</dbReference>
<dbReference type="InterPro" id="IPR041742">
    <property type="entry name" value="Sec24-like_trunk_dom"/>
</dbReference>
<evidence type="ECO:0000256" key="2">
    <source>
        <dbReference type="ARBA" id="ARBA00004586"/>
    </source>
</evidence>
<dbReference type="Pfam" id="PF08033">
    <property type="entry name" value="Sec23_BS"/>
    <property type="match status" value="1"/>
</dbReference>
<dbReference type="InterPro" id="IPR036465">
    <property type="entry name" value="vWFA_dom_sf"/>
</dbReference>
<evidence type="ECO:0000256" key="1">
    <source>
        <dbReference type="ARBA" id="ARBA00004394"/>
    </source>
</evidence>
<feature type="domain" description="Sec23/Sec24 helical" evidence="13">
    <location>
        <begin position="836"/>
        <end position="939"/>
    </location>
</feature>
<dbReference type="Gene3D" id="3.40.20.10">
    <property type="entry name" value="Severin"/>
    <property type="match status" value="1"/>
</dbReference>
<evidence type="ECO:0000259" key="13">
    <source>
        <dbReference type="Pfam" id="PF04815"/>
    </source>
</evidence>
<evidence type="ECO:0000259" key="12">
    <source>
        <dbReference type="Pfam" id="PF04811"/>
    </source>
</evidence>
<keyword evidence="8" id="KW-0333">Golgi apparatus</keyword>
<dbReference type="InterPro" id="IPR006895">
    <property type="entry name" value="Znf_Sec23_Sec24"/>
</dbReference>
<evidence type="ECO:0000256" key="9">
    <source>
        <dbReference type="ARBA" id="ARBA00023136"/>
    </source>
</evidence>
<sequence length="1097" mass="120619">VFRTGTASHFDPGPSKLDPSQVNSYLHCWCAAANQLPTLPCNVSMSGLPATWHLPGIAQIVLPVLLNPPCHHCFQMCIVLEIYMHDIGGPIVGQDMSNPPRTSPLYQSSMPAPGPGAVRPQQSTPGFLPSRPMSGTEATVSGAAPPLQFTGPSSPPPPSSFASKDLGAYPRFPTQQFPPAAQTIQSTSFMGAQAPPPMGVRPPSVLTGPPVQNVNPMQLRPAGQGHLPPYSNVPLRGSVPPSPMDSSYPASVPLRQSHLQANTAVHGPTPAMRAPFHAHPGGYTPPPPVAAPMGFASREQMQQPGTAPPVGSVLQNLVEDFQSLSVGSAPGLIDAGVDLNLLPRPLDTNAESTSVADTYTLNCHPRYLRLTTHAMPNSQSLLARWHLPLGAVVHPLAESPDGEEVPIINFGSAGVVRCRRCRTYINPYVTFTDGGRKWRCNLCSLLNDVPGEYFCTLDASGRRLDLDQRPELTKGSVEIVAPTEYMVRPPMPPLYFFLIDVSASAIRCGMLEVSGSDNYLQIVANTIKSCLDDLPGSPRTQIGFITFNSTLHFYNLKSSLTQPQMMVVADLDDIFIPLPDDLLVNLCDSRNVVDAFLDSLPTMFQESVNVESALGPALRASFMVMSQLGGKLLVFQSTLPSLGVGRLKLRGDDLRVYGTDKEHTLRIPEDPFYKQMAAEFSKYQIGVDVYAFSDKYTDIASLGTLSKYTGGHVYYYPAFRADIHQEKLRFDLSRDLTRETAWEAVMRIRCGKGVRFTSYHGNFMLRSTDLLALPAVDCDKAFAMQLSLEETLMTTQTVYFQVALLYTSSSGERRIRVHTAAAPVVVDLGEMYRNADIGATISLMSRLAIEKSFSHKLEDVRQSVQLRIAKSLKEYRNLYVVQHRLGGRLIYPESLKFLPLYGMALCKSHALRGGYADVLLDERCAAGYNMLTLPIKRMLKLLYPSLIKVDENPAKVSQVGDDSKDLLKYFPLTKESLDPKGLYVYDDGFHFIIWFGRMLSSDIVTSILGVDSSGFPEQSKVNLFEQDNAISRKLLSTLRNLREKDSSSYQLCHVVRQGEQPREGSLFLSNLIEDQNAGIAGYADWIIQLYRQTQQNP</sequence>
<dbReference type="Gene3D" id="2.60.40.1670">
    <property type="entry name" value="beta-sandwich domain of Sec23/24"/>
    <property type="match status" value="1"/>
</dbReference>
<dbReference type="Pfam" id="PF04810">
    <property type="entry name" value="zf-Sec23_Sec24"/>
    <property type="match status" value="1"/>
</dbReference>
<dbReference type="GO" id="GO:0090110">
    <property type="term" value="P:COPII-coated vesicle cargo loading"/>
    <property type="evidence" value="ECO:0007669"/>
    <property type="project" value="TreeGrafter"/>
</dbReference>
<keyword evidence="5" id="KW-0256">Endoplasmic reticulum</keyword>
<evidence type="ECO:0000259" key="11">
    <source>
        <dbReference type="Pfam" id="PF04810"/>
    </source>
</evidence>